<comment type="caution">
    <text evidence="7">The sequence shown here is derived from an EMBL/GenBank/DDBJ whole genome shotgun (WGS) entry which is preliminary data.</text>
</comment>
<feature type="domain" description="V-SNARE coiled-coil homology" evidence="6">
    <location>
        <begin position="7"/>
        <end position="67"/>
    </location>
</feature>
<keyword evidence="8" id="KW-1185">Reference proteome</keyword>
<dbReference type="AlphaFoldDB" id="A0AAD7WTG9"/>
<keyword evidence="5" id="KW-0472">Membrane</keyword>
<dbReference type="Proteomes" id="UP001221898">
    <property type="component" value="Unassembled WGS sequence"/>
</dbReference>
<dbReference type="PANTHER" id="PTHR45701">
    <property type="entry name" value="SYNAPTOBREVIN FAMILY MEMBER"/>
    <property type="match status" value="1"/>
</dbReference>
<evidence type="ECO:0000256" key="3">
    <source>
        <dbReference type="PROSITE-ProRule" id="PRU00290"/>
    </source>
</evidence>
<dbReference type="PROSITE" id="PS50892">
    <property type="entry name" value="V_SNARE"/>
    <property type="match status" value="1"/>
</dbReference>
<dbReference type="InterPro" id="IPR016444">
    <property type="entry name" value="Synaptobrevin/VAMP"/>
</dbReference>
<keyword evidence="3 4" id="KW-0175">Coiled coil</keyword>
<dbReference type="GO" id="GO:0016020">
    <property type="term" value="C:membrane"/>
    <property type="evidence" value="ECO:0007669"/>
    <property type="project" value="InterPro"/>
</dbReference>
<evidence type="ECO:0000256" key="4">
    <source>
        <dbReference type="SAM" id="Coils"/>
    </source>
</evidence>
<dbReference type="PRINTS" id="PR00219">
    <property type="entry name" value="SYNAPTOBREVN"/>
</dbReference>
<name>A0AAD7WTG9_9TELE</name>
<dbReference type="EMBL" id="JAINUG010000034">
    <property type="protein sequence ID" value="KAJ8408642.1"/>
    <property type="molecule type" value="Genomic_DNA"/>
</dbReference>
<evidence type="ECO:0000256" key="1">
    <source>
        <dbReference type="ARBA" id="ARBA00008025"/>
    </source>
</evidence>
<dbReference type="CDD" id="cd15872">
    <property type="entry name" value="R-SNARE_VAMP5"/>
    <property type="match status" value="1"/>
</dbReference>
<keyword evidence="5" id="KW-0812">Transmembrane</keyword>
<sequence>MDNGNSRLQQVQQTVDEVTVIMHDNLNKAEERSEKMTDLEGRAELLRQKSKKFNKNTTKVKQKMWWENFRMKVLLGAIAVLLVLAVIIIVAVASSGPAESPALQGTSQDRAITTVAPTGAV</sequence>
<evidence type="ECO:0000256" key="2">
    <source>
        <dbReference type="ARBA" id="ARBA00046280"/>
    </source>
</evidence>
<accession>A0AAD7WTG9</accession>
<feature type="coiled-coil region" evidence="4">
    <location>
        <begin position="29"/>
        <end position="56"/>
    </location>
</feature>
<keyword evidence="5" id="KW-1133">Transmembrane helix</keyword>
<evidence type="ECO:0000256" key="5">
    <source>
        <dbReference type="SAM" id="Phobius"/>
    </source>
</evidence>
<comment type="subcellular location">
    <subcellularLocation>
        <location evidence="2">Endomembrane system</location>
        <topology evidence="2">Single-pass type IV membrane protein</topology>
    </subcellularLocation>
</comment>
<dbReference type="SUPFAM" id="SSF58038">
    <property type="entry name" value="SNARE fusion complex"/>
    <property type="match status" value="1"/>
</dbReference>
<dbReference type="InterPro" id="IPR001388">
    <property type="entry name" value="Synaptobrevin-like"/>
</dbReference>
<proteinExistence type="inferred from homology"/>
<dbReference type="PROSITE" id="PS00417">
    <property type="entry name" value="SYNAPTOBREVIN"/>
    <property type="match status" value="1"/>
</dbReference>
<dbReference type="InterPro" id="IPR042581">
    <property type="entry name" value="VAMP5_R-SNARE"/>
</dbReference>
<dbReference type="InterPro" id="IPR042855">
    <property type="entry name" value="V_SNARE_CC"/>
</dbReference>
<dbReference type="GO" id="GO:0012505">
    <property type="term" value="C:endomembrane system"/>
    <property type="evidence" value="ECO:0007669"/>
    <property type="project" value="UniProtKB-SubCell"/>
</dbReference>
<feature type="transmembrane region" description="Helical" evidence="5">
    <location>
        <begin position="73"/>
        <end position="93"/>
    </location>
</feature>
<organism evidence="7 8">
    <name type="scientific">Aldrovandia affinis</name>
    <dbReference type="NCBI Taxonomy" id="143900"/>
    <lineage>
        <taxon>Eukaryota</taxon>
        <taxon>Metazoa</taxon>
        <taxon>Chordata</taxon>
        <taxon>Craniata</taxon>
        <taxon>Vertebrata</taxon>
        <taxon>Euteleostomi</taxon>
        <taxon>Actinopterygii</taxon>
        <taxon>Neopterygii</taxon>
        <taxon>Teleostei</taxon>
        <taxon>Notacanthiformes</taxon>
        <taxon>Halosauridae</taxon>
        <taxon>Aldrovandia</taxon>
    </lineage>
</organism>
<evidence type="ECO:0000313" key="8">
    <source>
        <dbReference type="Proteomes" id="UP001221898"/>
    </source>
</evidence>
<dbReference type="Pfam" id="PF00957">
    <property type="entry name" value="Synaptobrevin"/>
    <property type="match status" value="1"/>
</dbReference>
<reference evidence="7" key="1">
    <citation type="journal article" date="2023" name="Science">
        <title>Genome structures resolve the early diversification of teleost fishes.</title>
        <authorList>
            <person name="Parey E."/>
            <person name="Louis A."/>
            <person name="Montfort J."/>
            <person name="Bouchez O."/>
            <person name="Roques C."/>
            <person name="Iampietro C."/>
            <person name="Lluch J."/>
            <person name="Castinel A."/>
            <person name="Donnadieu C."/>
            <person name="Desvignes T."/>
            <person name="Floi Bucao C."/>
            <person name="Jouanno E."/>
            <person name="Wen M."/>
            <person name="Mejri S."/>
            <person name="Dirks R."/>
            <person name="Jansen H."/>
            <person name="Henkel C."/>
            <person name="Chen W.J."/>
            <person name="Zahm M."/>
            <person name="Cabau C."/>
            <person name="Klopp C."/>
            <person name="Thompson A.W."/>
            <person name="Robinson-Rechavi M."/>
            <person name="Braasch I."/>
            <person name="Lecointre G."/>
            <person name="Bobe J."/>
            <person name="Postlethwait J.H."/>
            <person name="Berthelot C."/>
            <person name="Roest Crollius H."/>
            <person name="Guiguen Y."/>
        </authorList>
    </citation>
    <scope>NUCLEOTIDE SEQUENCE</scope>
    <source>
        <strain evidence="7">NC1722</strain>
    </source>
</reference>
<dbReference type="GO" id="GO:0016192">
    <property type="term" value="P:vesicle-mediated transport"/>
    <property type="evidence" value="ECO:0007669"/>
    <property type="project" value="InterPro"/>
</dbReference>
<protein>
    <recommendedName>
        <fullName evidence="6">V-SNARE coiled-coil homology domain-containing protein</fullName>
    </recommendedName>
</protein>
<comment type="similarity">
    <text evidence="1">Belongs to the synaptobrevin family.</text>
</comment>
<evidence type="ECO:0000313" key="7">
    <source>
        <dbReference type="EMBL" id="KAJ8408642.1"/>
    </source>
</evidence>
<evidence type="ECO:0000259" key="6">
    <source>
        <dbReference type="PROSITE" id="PS50892"/>
    </source>
</evidence>
<gene>
    <name evidence="7" type="ORF">AAFF_G00252770</name>
</gene>
<dbReference type="Gene3D" id="1.20.5.110">
    <property type="match status" value="1"/>
</dbReference>